<accession>A0A1G9VIG6</accession>
<keyword evidence="4 7" id="KW-0067">ATP-binding</keyword>
<dbReference type="Gene3D" id="3.40.50.300">
    <property type="entry name" value="P-loop containing nucleotide triphosphate hydrolases"/>
    <property type="match status" value="1"/>
</dbReference>
<evidence type="ECO:0000256" key="5">
    <source>
        <dbReference type="ARBA" id="ARBA00023251"/>
    </source>
</evidence>
<gene>
    <name evidence="7" type="ORF">SAMN05660642_03139</name>
</gene>
<dbReference type="RefSeq" id="WP_091220104.1">
    <property type="nucleotide sequence ID" value="NZ_FNHE01000008.1"/>
</dbReference>
<comment type="subcellular location">
    <subcellularLocation>
        <location evidence="1">Cell membrane</location>
        <topology evidence="1">Peripheral membrane protein</topology>
    </subcellularLocation>
</comment>
<evidence type="ECO:0000256" key="2">
    <source>
        <dbReference type="ARBA" id="ARBA00022448"/>
    </source>
</evidence>
<proteinExistence type="predicted"/>
<dbReference type="GO" id="GO:0005524">
    <property type="term" value="F:ATP binding"/>
    <property type="evidence" value="ECO:0007669"/>
    <property type="project" value="UniProtKB-KW"/>
</dbReference>
<keyword evidence="3" id="KW-0547">Nucleotide-binding</keyword>
<dbReference type="PANTHER" id="PTHR42711:SF17">
    <property type="entry name" value="ABC TRANSPORTER ATP-BINDING PROTEIN"/>
    <property type="match status" value="1"/>
</dbReference>
<dbReference type="InterPro" id="IPR027417">
    <property type="entry name" value="P-loop_NTPase"/>
</dbReference>
<dbReference type="AlphaFoldDB" id="A0A1G9VIG6"/>
<dbReference type="PROSITE" id="PS50893">
    <property type="entry name" value="ABC_TRANSPORTER_2"/>
    <property type="match status" value="1"/>
</dbReference>
<dbReference type="GO" id="GO:0016887">
    <property type="term" value="F:ATP hydrolysis activity"/>
    <property type="evidence" value="ECO:0007669"/>
    <property type="project" value="InterPro"/>
</dbReference>
<evidence type="ECO:0000313" key="7">
    <source>
        <dbReference type="EMBL" id="SDM71605.1"/>
    </source>
</evidence>
<dbReference type="CDD" id="cd03230">
    <property type="entry name" value="ABC_DR_subfamily_A"/>
    <property type="match status" value="1"/>
</dbReference>
<evidence type="ECO:0000313" key="8">
    <source>
        <dbReference type="Proteomes" id="UP000198680"/>
    </source>
</evidence>
<dbReference type="InterPro" id="IPR003593">
    <property type="entry name" value="AAA+_ATPase"/>
</dbReference>
<dbReference type="InterPro" id="IPR050763">
    <property type="entry name" value="ABC_transporter_ATP-binding"/>
</dbReference>
<dbReference type="PROSITE" id="PS00211">
    <property type="entry name" value="ABC_TRANSPORTER_1"/>
    <property type="match status" value="1"/>
</dbReference>
<dbReference type="InterPro" id="IPR003439">
    <property type="entry name" value="ABC_transporter-like_ATP-bd"/>
</dbReference>
<dbReference type="Proteomes" id="UP000198680">
    <property type="component" value="Unassembled WGS sequence"/>
</dbReference>
<organism evidence="7 8">
    <name type="scientific">Geodermatophilus siccatus</name>
    <dbReference type="NCBI Taxonomy" id="1137991"/>
    <lineage>
        <taxon>Bacteria</taxon>
        <taxon>Bacillati</taxon>
        <taxon>Actinomycetota</taxon>
        <taxon>Actinomycetes</taxon>
        <taxon>Geodermatophilales</taxon>
        <taxon>Geodermatophilaceae</taxon>
        <taxon>Geodermatophilus</taxon>
    </lineage>
</organism>
<dbReference type="GO" id="GO:0005886">
    <property type="term" value="C:plasma membrane"/>
    <property type="evidence" value="ECO:0007669"/>
    <property type="project" value="UniProtKB-SubCell"/>
</dbReference>
<dbReference type="SMART" id="SM00382">
    <property type="entry name" value="AAA"/>
    <property type="match status" value="1"/>
</dbReference>
<dbReference type="EMBL" id="FNHE01000008">
    <property type="protein sequence ID" value="SDM71605.1"/>
    <property type="molecule type" value="Genomic_DNA"/>
</dbReference>
<keyword evidence="5" id="KW-0046">Antibiotic resistance</keyword>
<reference evidence="8" key="1">
    <citation type="submission" date="2016-10" db="EMBL/GenBank/DDBJ databases">
        <authorList>
            <person name="Varghese N."/>
            <person name="Submissions S."/>
        </authorList>
    </citation>
    <scope>NUCLEOTIDE SEQUENCE [LARGE SCALE GENOMIC DNA]</scope>
    <source>
        <strain evidence="8">DSM 45419</strain>
    </source>
</reference>
<dbReference type="OrthoDB" id="9804819at2"/>
<evidence type="ECO:0000256" key="3">
    <source>
        <dbReference type="ARBA" id="ARBA00022741"/>
    </source>
</evidence>
<keyword evidence="2" id="KW-0813">Transport</keyword>
<dbReference type="Pfam" id="PF00005">
    <property type="entry name" value="ABC_tran"/>
    <property type="match status" value="1"/>
</dbReference>
<dbReference type="SUPFAM" id="SSF52540">
    <property type="entry name" value="P-loop containing nucleoside triphosphate hydrolases"/>
    <property type="match status" value="1"/>
</dbReference>
<dbReference type="STRING" id="1137991.SAMN05660642_03139"/>
<dbReference type="InterPro" id="IPR017871">
    <property type="entry name" value="ABC_transporter-like_CS"/>
</dbReference>
<dbReference type="PANTHER" id="PTHR42711">
    <property type="entry name" value="ABC TRANSPORTER ATP-BINDING PROTEIN"/>
    <property type="match status" value="1"/>
</dbReference>
<sequence length="294" mass="29997">MPPDAVALTDLTVRHGDVLAVDGLDLHVRRGETVALLGPNGAGKSTTVSAVLGLLRPDAGTVRVLGRAPADAVRAGCVGAMLQHGGLPGEARVGEVLHLVRCSYPDPWPLEDLVATTGIGGLLGRDVDALSGGQRQRVLLALALAGQPPLLLLDEPTSAMDVEGRRAFWTTMRDLAAFGTTVVFATHHLEEADAVADRVVVMAGGRVVADGPSAAVRSAVAGRTVRFSAPDGAAFDRVPGVTGATRLGGTVALATTDVEATLRALLADGVALTDLEVRGASLEDAVLSLVGGVR</sequence>
<dbReference type="GO" id="GO:0046677">
    <property type="term" value="P:response to antibiotic"/>
    <property type="evidence" value="ECO:0007669"/>
    <property type="project" value="UniProtKB-KW"/>
</dbReference>
<keyword evidence="8" id="KW-1185">Reference proteome</keyword>
<evidence type="ECO:0000256" key="4">
    <source>
        <dbReference type="ARBA" id="ARBA00022840"/>
    </source>
</evidence>
<feature type="domain" description="ABC transporter" evidence="6">
    <location>
        <begin position="6"/>
        <end position="229"/>
    </location>
</feature>
<evidence type="ECO:0000259" key="6">
    <source>
        <dbReference type="PROSITE" id="PS50893"/>
    </source>
</evidence>
<evidence type="ECO:0000256" key="1">
    <source>
        <dbReference type="ARBA" id="ARBA00004202"/>
    </source>
</evidence>
<name>A0A1G9VIG6_9ACTN</name>
<protein>
    <submittedName>
        <fullName evidence="7">ABC-2 type transport system ATP-binding protein</fullName>
    </submittedName>
</protein>